<dbReference type="Proteomes" id="UP001176940">
    <property type="component" value="Unassembled WGS sequence"/>
</dbReference>
<dbReference type="PANTHER" id="PTHR12747">
    <property type="entry name" value="ELONGATOR COMPLEX PROTEIN 1"/>
    <property type="match status" value="1"/>
</dbReference>
<name>A0ABN9LJN0_9NEOB</name>
<dbReference type="InterPro" id="IPR006849">
    <property type="entry name" value="Elp1"/>
</dbReference>
<evidence type="ECO:0000313" key="4">
    <source>
        <dbReference type="Proteomes" id="UP001176940"/>
    </source>
</evidence>
<comment type="caution">
    <text evidence="3">The sequence shown here is derived from an EMBL/GenBank/DDBJ whole genome shotgun (WGS) entry which is preliminary data.</text>
</comment>
<evidence type="ECO:0000313" key="3">
    <source>
        <dbReference type="EMBL" id="CAJ0941115.1"/>
    </source>
</evidence>
<dbReference type="PANTHER" id="PTHR12747:SF0">
    <property type="entry name" value="ELONGATOR COMPLEX PROTEIN 1"/>
    <property type="match status" value="1"/>
</dbReference>
<organism evidence="3 4">
    <name type="scientific">Ranitomeya imitator</name>
    <name type="common">mimic poison frog</name>
    <dbReference type="NCBI Taxonomy" id="111125"/>
    <lineage>
        <taxon>Eukaryota</taxon>
        <taxon>Metazoa</taxon>
        <taxon>Chordata</taxon>
        <taxon>Craniata</taxon>
        <taxon>Vertebrata</taxon>
        <taxon>Euteleostomi</taxon>
        <taxon>Amphibia</taxon>
        <taxon>Batrachia</taxon>
        <taxon>Anura</taxon>
        <taxon>Neobatrachia</taxon>
        <taxon>Hyloidea</taxon>
        <taxon>Dendrobatidae</taxon>
        <taxon>Dendrobatinae</taxon>
        <taxon>Ranitomeya</taxon>
    </lineage>
</organism>
<dbReference type="InterPro" id="IPR056166">
    <property type="entry name" value="TPR_ELP1"/>
</dbReference>
<feature type="domain" description="ELP1 alpha-solenoid" evidence="2">
    <location>
        <begin position="10"/>
        <end position="69"/>
    </location>
</feature>
<dbReference type="EMBL" id="CAUEEQ010018722">
    <property type="protein sequence ID" value="CAJ0941115.1"/>
    <property type="molecule type" value="Genomic_DNA"/>
</dbReference>
<dbReference type="Pfam" id="PF23925">
    <property type="entry name" value="A-sol_ELP1"/>
    <property type="match status" value="1"/>
</dbReference>
<dbReference type="InterPro" id="IPR056167">
    <property type="entry name" value="A-sol_ELP1"/>
</dbReference>
<reference evidence="3" key="1">
    <citation type="submission" date="2023-07" db="EMBL/GenBank/DDBJ databases">
        <authorList>
            <person name="Stuckert A."/>
        </authorList>
    </citation>
    <scope>NUCLEOTIDE SEQUENCE</scope>
</reference>
<evidence type="ECO:0000259" key="2">
    <source>
        <dbReference type="Pfam" id="PF23925"/>
    </source>
</evidence>
<feature type="domain" description="ELP1 TPR" evidence="1">
    <location>
        <begin position="76"/>
        <end position="212"/>
    </location>
</feature>
<feature type="non-terminal residue" evidence="3">
    <location>
        <position position="215"/>
    </location>
</feature>
<gene>
    <name evidence="3" type="ORF">RIMI_LOCUS9139168</name>
</gene>
<protein>
    <submittedName>
        <fullName evidence="3">Uncharacterized protein</fullName>
    </submittedName>
</protein>
<sequence length="215" mass="24472">MVPPYSITESSSSADAVSAEEALKYLLFLVDVNELYDHSLGTYDFDLVIMVAEKSQKDPKEYLPFLNTLKKMETNYQKYTIDKHLKRYKKALDHLSKCGQERFIEFLNLVKDQNLYTEALKLHPVGSSEFKAINDAYGDHLLARKHYEQAGLIFARCGSLEKALDAFVTCSSWQHILSTASQLQYSEDKMANLARNVSGKLVEQRKYGNAAVLLE</sequence>
<accession>A0ABN9LJN0</accession>
<keyword evidence="4" id="KW-1185">Reference proteome</keyword>
<proteinExistence type="predicted"/>
<evidence type="ECO:0000259" key="1">
    <source>
        <dbReference type="Pfam" id="PF23878"/>
    </source>
</evidence>
<dbReference type="Pfam" id="PF23878">
    <property type="entry name" value="TPR_ELP1"/>
    <property type="match status" value="1"/>
</dbReference>